<accession>A0A348AK67</accession>
<feature type="domain" description="Cysteine protease StiP N-terminal" evidence="1">
    <location>
        <begin position="472"/>
        <end position="720"/>
    </location>
</feature>
<name>A0A348AK67_9FIRM</name>
<dbReference type="RefSeq" id="WP_126308480.1">
    <property type="nucleotide sequence ID" value="NZ_AP018449.1"/>
</dbReference>
<evidence type="ECO:0000259" key="3">
    <source>
        <dbReference type="Pfam" id="PF15608"/>
    </source>
</evidence>
<sequence length="832" mass="92671">MNSTTSQAYSRLNRHYEILDDLKVEVSITSNPYQIPVDALFGMAARQNAKRGFLFVSKVLGKHIPVHPFIPFAGGAALARRYAEIILGDYHAAGQDDLANIFTKPELCQSQWESIADNYIHLADPTLFIGFAETATALGHAMFSCFQGEARYIHTTRENIPDIGNFFDFTEDHSHAPEHRCYAADPDLFAGQRTIVLVDDEITTGNSALNLIRAIHHRYSHLSFVVASLLDWRSPENHRRFADVERELGINIQTVSLLTGRIKVNGSPVIKQTVHRRRDSFRAAEQKVDRIVLQSSLALKKGSSVNSLNRANFTPYLAATGRFGLSAEENRINNFELQRIGRQLRKLRQGARTLCLGTGEFMHVPFAVARYMGNGVFMQSTTRSPIHAADNPGYAVRQALTFANHEDPAINNFIYNIPAGYYDEVFVFLEREASYGQLVPMFDALKRTGIPRVCCVAFVPQEFPIAPPAPMGSYNTADVVFLLKDIGSMLPETETEEREEAIQGGRHYSEMLPKEYRPTEEYIKLYHDTLTATARKVALAAGIVAELIVKLRGANIVLASLARAGTPIGILIKRYLQYKYKFDLPHYSISIIRGKGIDENAILYIRKQHPEADIQFVDGWTGKGAITKQLIAACKLFAIKYGVTLNPDLAVLADPGHCVPLYGTREDFLVPSACLNATVSGLVSRTVHRDDLIGQYDFHGAKYYREWAGQDLSRPFVDTIAGYLVAVAPAAEAQAEIMLKEITEPTWDGLKNIQAIQNSFGIQDINLIKPGVGETTRVLLRRVPWRILVDSVKNPNLKHILMLAGERSVPVEEWPGLPYSCCGLIKPVGGDN</sequence>
<dbReference type="Pfam" id="PF12500">
    <property type="entry name" value="TRSP"/>
    <property type="match status" value="1"/>
</dbReference>
<dbReference type="InterPro" id="IPR011215">
    <property type="entry name" value="StiP_N"/>
</dbReference>
<protein>
    <submittedName>
        <fullName evidence="5">Cysteine protease StiP</fullName>
        <ecNumber evidence="5">3.4.22.-</ecNumber>
    </submittedName>
</protein>
<feature type="domain" description="TRSP" evidence="2">
    <location>
        <begin position="320"/>
        <end position="445"/>
    </location>
</feature>
<dbReference type="InterPro" id="IPR028157">
    <property type="entry name" value="PELOTA_dom"/>
</dbReference>
<dbReference type="OrthoDB" id="1663315at2"/>
<dbReference type="EC" id="3.4.22.-" evidence="5"/>
<dbReference type="InterPro" id="IPR022537">
    <property type="entry name" value="TRSP_dom"/>
</dbReference>
<organism evidence="5 6">
    <name type="scientific">Methylomusa anaerophila</name>
    <dbReference type="NCBI Taxonomy" id="1930071"/>
    <lineage>
        <taxon>Bacteria</taxon>
        <taxon>Bacillati</taxon>
        <taxon>Bacillota</taxon>
        <taxon>Negativicutes</taxon>
        <taxon>Selenomonadales</taxon>
        <taxon>Sporomusaceae</taxon>
        <taxon>Methylomusa</taxon>
    </lineage>
</organism>
<dbReference type="EMBL" id="AP018449">
    <property type="protein sequence ID" value="BBB91465.1"/>
    <property type="molecule type" value="Genomic_DNA"/>
</dbReference>
<dbReference type="InterPro" id="IPR000836">
    <property type="entry name" value="PRTase_dom"/>
</dbReference>
<dbReference type="Proteomes" id="UP000276437">
    <property type="component" value="Chromosome"/>
</dbReference>
<dbReference type="AlphaFoldDB" id="A0A348AK67"/>
<dbReference type="SUPFAM" id="SSF53271">
    <property type="entry name" value="PRTase-like"/>
    <property type="match status" value="1"/>
</dbReference>
<dbReference type="InterPro" id="IPR029057">
    <property type="entry name" value="PRTase-like"/>
</dbReference>
<evidence type="ECO:0000259" key="1">
    <source>
        <dbReference type="Pfam" id="PF11202"/>
    </source>
</evidence>
<evidence type="ECO:0000313" key="6">
    <source>
        <dbReference type="Proteomes" id="UP000276437"/>
    </source>
</evidence>
<feature type="domain" description="Orotate phosphoribosyltransferase-like" evidence="4">
    <location>
        <begin position="40"/>
        <end position="260"/>
    </location>
</feature>
<dbReference type="CDD" id="cd06223">
    <property type="entry name" value="PRTases_typeI"/>
    <property type="match status" value="1"/>
</dbReference>
<proteinExistence type="predicted"/>
<evidence type="ECO:0000313" key="5">
    <source>
        <dbReference type="EMBL" id="BBB91465.1"/>
    </source>
</evidence>
<reference evidence="5 6" key="1">
    <citation type="journal article" date="2018" name="Int. J. Syst. Evol. Microbiol.">
        <title>Methylomusa anaerophila gen. nov., sp. nov., an anaerobic methanol-utilizing bacterium isolated from a microbial fuel cell.</title>
        <authorList>
            <person name="Amano N."/>
            <person name="Yamamuro A."/>
            <person name="Miyahara M."/>
            <person name="Kouzuma A."/>
            <person name="Abe T."/>
            <person name="Watanabe K."/>
        </authorList>
    </citation>
    <scope>NUCLEOTIDE SEQUENCE [LARGE SCALE GENOMIC DNA]</scope>
    <source>
        <strain evidence="5 6">MMFC1</strain>
    </source>
</reference>
<dbReference type="GO" id="GO:0006508">
    <property type="term" value="P:proteolysis"/>
    <property type="evidence" value="ECO:0007669"/>
    <property type="project" value="UniProtKB-KW"/>
</dbReference>
<evidence type="ECO:0000259" key="4">
    <source>
        <dbReference type="Pfam" id="PF15609"/>
    </source>
</evidence>
<dbReference type="Pfam" id="PF15608">
    <property type="entry name" value="PELOTA_1"/>
    <property type="match status" value="1"/>
</dbReference>
<dbReference type="KEGG" id="mana:MAMMFC1_02149"/>
<dbReference type="Pfam" id="PF15609">
    <property type="entry name" value="PRTase_2"/>
    <property type="match status" value="1"/>
</dbReference>
<evidence type="ECO:0000259" key="2">
    <source>
        <dbReference type="Pfam" id="PF12500"/>
    </source>
</evidence>
<gene>
    <name evidence="5" type="primary">stiP</name>
    <name evidence="5" type="ORF">MAMMFC1_02149</name>
</gene>
<keyword evidence="5" id="KW-0645">Protease</keyword>
<feature type="domain" description="PELOTA RNA-binding" evidence="3">
    <location>
        <begin position="747"/>
        <end position="826"/>
    </location>
</feature>
<dbReference type="GO" id="GO:0008233">
    <property type="term" value="F:peptidase activity"/>
    <property type="evidence" value="ECO:0007669"/>
    <property type="project" value="UniProtKB-KW"/>
</dbReference>
<dbReference type="Pfam" id="PF11202">
    <property type="entry name" value="StiP"/>
    <property type="match status" value="1"/>
</dbReference>
<keyword evidence="5" id="KW-0378">Hydrolase</keyword>
<dbReference type="InterPro" id="IPR041688">
    <property type="entry name" value="PRTase_2"/>
</dbReference>
<keyword evidence="6" id="KW-1185">Reference proteome</keyword>